<evidence type="ECO:0000256" key="10">
    <source>
        <dbReference type="HAMAP-Rule" id="MF_01499"/>
    </source>
</evidence>
<evidence type="ECO:0000256" key="5">
    <source>
        <dbReference type="ARBA" id="ARBA00022695"/>
    </source>
</evidence>
<dbReference type="GO" id="GO:0106408">
    <property type="term" value="F:diadenylate cyclase activity"/>
    <property type="evidence" value="ECO:0007669"/>
    <property type="project" value="UniProtKB-EC"/>
</dbReference>
<dbReference type="AlphaFoldDB" id="A0A412G2R1"/>
<keyword evidence="2 10" id="KW-1003">Cell membrane</keyword>
<dbReference type="InterPro" id="IPR003390">
    <property type="entry name" value="DNA_integrity_scan_DisA_N"/>
</dbReference>
<keyword evidence="9 10" id="KW-0472">Membrane</keyword>
<dbReference type="GO" id="GO:0005524">
    <property type="term" value="F:ATP binding"/>
    <property type="evidence" value="ECO:0007669"/>
    <property type="project" value="UniProtKB-UniRule"/>
</dbReference>
<feature type="compositionally biased region" description="Basic and acidic residues" evidence="11">
    <location>
        <begin position="432"/>
        <end position="474"/>
    </location>
</feature>
<dbReference type="PROSITE" id="PS51794">
    <property type="entry name" value="DAC"/>
    <property type="match status" value="1"/>
</dbReference>
<feature type="domain" description="DAC" evidence="12">
    <location>
        <begin position="86"/>
        <end position="246"/>
    </location>
</feature>
<dbReference type="Pfam" id="PF19293">
    <property type="entry name" value="CdaA_N"/>
    <property type="match status" value="1"/>
</dbReference>
<dbReference type="RefSeq" id="WP_117894831.1">
    <property type="nucleotide sequence ID" value="NZ_CABJCV010000008.1"/>
</dbReference>
<dbReference type="Pfam" id="PF02457">
    <property type="entry name" value="DAC"/>
    <property type="match status" value="1"/>
</dbReference>
<feature type="transmembrane region" description="Helical" evidence="10">
    <location>
        <begin position="44"/>
        <end position="62"/>
    </location>
</feature>
<comment type="catalytic activity">
    <reaction evidence="1 10">
        <text>2 ATP = 3',3'-c-di-AMP + 2 diphosphate</text>
        <dbReference type="Rhea" id="RHEA:35655"/>
        <dbReference type="ChEBI" id="CHEBI:30616"/>
        <dbReference type="ChEBI" id="CHEBI:33019"/>
        <dbReference type="ChEBI" id="CHEBI:71500"/>
        <dbReference type="EC" id="2.7.7.85"/>
    </reaction>
</comment>
<evidence type="ECO:0000256" key="4">
    <source>
        <dbReference type="ARBA" id="ARBA00022692"/>
    </source>
</evidence>
<evidence type="ECO:0000313" key="14">
    <source>
        <dbReference type="Proteomes" id="UP000284178"/>
    </source>
</evidence>
<evidence type="ECO:0000256" key="1">
    <source>
        <dbReference type="ARBA" id="ARBA00000877"/>
    </source>
</evidence>
<dbReference type="FunFam" id="3.40.1700.10:FF:000002">
    <property type="entry name" value="Diadenylate cyclase"/>
    <property type="match status" value="1"/>
</dbReference>
<feature type="region of interest" description="Disordered" evidence="11">
    <location>
        <begin position="352"/>
        <end position="531"/>
    </location>
</feature>
<keyword evidence="3 10" id="KW-0808">Transferase</keyword>
<dbReference type="EC" id="2.7.7.85" evidence="10"/>
<gene>
    <name evidence="10" type="primary">dacA</name>
    <name evidence="13" type="ORF">DWY25_08200</name>
</gene>
<dbReference type="InterPro" id="IPR045585">
    <property type="entry name" value="CdaA_N"/>
</dbReference>
<dbReference type="HAMAP" id="MF_01499">
    <property type="entry name" value="DacA"/>
    <property type="match status" value="1"/>
</dbReference>
<dbReference type="InterPro" id="IPR034701">
    <property type="entry name" value="CdaA"/>
</dbReference>
<comment type="caution">
    <text evidence="13">The sequence shown here is derived from an EMBL/GenBank/DDBJ whole genome shotgun (WGS) entry which is preliminary data.</text>
</comment>
<dbReference type="PANTHER" id="PTHR34185:SF1">
    <property type="entry name" value="DIADENYLATE CYCLASE"/>
    <property type="match status" value="1"/>
</dbReference>
<feature type="compositionally biased region" description="Low complexity" evidence="11">
    <location>
        <begin position="392"/>
        <end position="408"/>
    </location>
</feature>
<evidence type="ECO:0000313" key="13">
    <source>
        <dbReference type="EMBL" id="RGR74751.1"/>
    </source>
</evidence>
<dbReference type="GeneID" id="83015384"/>
<evidence type="ECO:0000256" key="11">
    <source>
        <dbReference type="SAM" id="MobiDB-lite"/>
    </source>
</evidence>
<feature type="compositionally biased region" description="Basic and acidic residues" evidence="11">
    <location>
        <begin position="490"/>
        <end position="501"/>
    </location>
</feature>
<sequence>MVNYYTTIQSILNYTRMFFDILIMWLLLYYTIKIVRNNSRTIQIFKGIVLILVIKAVANIFGLNTVGWIADMFVSWGFIAVIIIFQPEIRSLLEKLGKSNVFSRISTLSGNEKEHLVDELVKAVMILSKDQTGALISLEQSHSLNDYVKTGTPMNSMVTAELLTSIFVTSTPLHDGAVIIQGDRLACASAYFPPTNQELPSRYGARHRAAIGISEITDSVTIVVSEETGNISIAEGGQITTVSKKELRDYLLRVVCNEETVVREKNTKTQNRKSYFVIDEPQLVVEKEIETKKNEKGLLNKIAVKKQDGGESAEADKKNAEHKGNLFSGIFNKKKETEVLADRLSELEKEEENIKLPKKKKKKAPSSSMFEEPEILEQQIAAQEAEKKAQAEAEAAPEEPVQAAVIEVLEIKTAQSEDEAKAKKKPARTRKPKDSEESSETKAKRSRKKTEEKPAEDKEAPIAETSEKAGKENAESPVKAGAAADITAENQDHSPIDDVKLEFSASEEVNDHSLEEAVNSADQEGSDKHEE</sequence>
<keyword evidence="7 10" id="KW-0067">ATP-binding</keyword>
<dbReference type="Proteomes" id="UP000284178">
    <property type="component" value="Unassembled WGS sequence"/>
</dbReference>
<dbReference type="InterPro" id="IPR036888">
    <property type="entry name" value="DNA_integrity_DisA_N_sf"/>
</dbReference>
<dbReference type="GO" id="GO:0006171">
    <property type="term" value="P:cAMP biosynthetic process"/>
    <property type="evidence" value="ECO:0007669"/>
    <property type="project" value="InterPro"/>
</dbReference>
<comment type="subunit">
    <text evidence="10">Probably a homodimer.</text>
</comment>
<keyword evidence="6 10" id="KW-0547">Nucleotide-binding</keyword>
<comment type="function">
    <text evidence="10">Catalyzes the condensation of 2 ATP molecules into cyclic di-AMP (c-di-AMP), a second messenger used to regulate differing processes in different bacteria.</text>
</comment>
<evidence type="ECO:0000256" key="6">
    <source>
        <dbReference type="ARBA" id="ARBA00022741"/>
    </source>
</evidence>
<feature type="transmembrane region" description="Helical" evidence="10">
    <location>
        <begin position="12"/>
        <end position="32"/>
    </location>
</feature>
<evidence type="ECO:0000256" key="7">
    <source>
        <dbReference type="ARBA" id="ARBA00022840"/>
    </source>
</evidence>
<proteinExistence type="inferred from homology"/>
<dbReference type="EMBL" id="QRUP01000008">
    <property type="protein sequence ID" value="RGR74751.1"/>
    <property type="molecule type" value="Genomic_DNA"/>
</dbReference>
<dbReference type="Gene3D" id="3.40.1700.10">
    <property type="entry name" value="DNA integrity scanning protein, DisA, N-terminal domain"/>
    <property type="match status" value="1"/>
</dbReference>
<evidence type="ECO:0000256" key="3">
    <source>
        <dbReference type="ARBA" id="ARBA00022679"/>
    </source>
</evidence>
<evidence type="ECO:0000256" key="8">
    <source>
        <dbReference type="ARBA" id="ARBA00022989"/>
    </source>
</evidence>
<protein>
    <recommendedName>
        <fullName evidence="10">Diadenylate cyclase</fullName>
        <shortName evidence="10">DAC</shortName>
        <ecNumber evidence="10">2.7.7.85</ecNumber>
    </recommendedName>
    <alternativeName>
        <fullName evidence="10">Cyclic-di-AMP synthase</fullName>
        <shortName evidence="10">c-di-AMP synthase</shortName>
    </alternativeName>
</protein>
<dbReference type="InterPro" id="IPR050338">
    <property type="entry name" value="DisA"/>
</dbReference>
<keyword evidence="5 10" id="KW-0548">Nucleotidyltransferase</keyword>
<evidence type="ECO:0000256" key="2">
    <source>
        <dbReference type="ARBA" id="ARBA00022475"/>
    </source>
</evidence>
<accession>A0A412G2R1</accession>
<keyword evidence="14" id="KW-1185">Reference proteome</keyword>
<dbReference type="PANTHER" id="PTHR34185">
    <property type="entry name" value="DIADENYLATE CYCLASE"/>
    <property type="match status" value="1"/>
</dbReference>
<keyword evidence="8 10" id="KW-1133">Transmembrane helix</keyword>
<comment type="caution">
    <text evidence="10">Lacks conserved residue(s) required for the propagation of feature annotation.</text>
</comment>
<name>A0A412G2R1_9FIRM</name>
<reference evidence="13 14" key="1">
    <citation type="submission" date="2018-08" db="EMBL/GenBank/DDBJ databases">
        <title>A genome reference for cultivated species of the human gut microbiota.</title>
        <authorList>
            <person name="Zou Y."/>
            <person name="Xue W."/>
            <person name="Luo G."/>
        </authorList>
    </citation>
    <scope>NUCLEOTIDE SEQUENCE [LARGE SCALE GENOMIC DNA]</scope>
    <source>
        <strain evidence="13 14">AF24-29</strain>
    </source>
</reference>
<comment type="similarity">
    <text evidence="10">Belongs to the adenylate cyclase family. DacA/CdaA subfamily.</text>
</comment>
<dbReference type="GO" id="GO:0004016">
    <property type="term" value="F:adenylate cyclase activity"/>
    <property type="evidence" value="ECO:0007669"/>
    <property type="project" value="UniProtKB-UniRule"/>
</dbReference>
<dbReference type="SUPFAM" id="SSF143597">
    <property type="entry name" value="YojJ-like"/>
    <property type="match status" value="1"/>
</dbReference>
<evidence type="ECO:0000259" key="12">
    <source>
        <dbReference type="PROSITE" id="PS51794"/>
    </source>
</evidence>
<keyword evidence="4 10" id="KW-0812">Transmembrane</keyword>
<feature type="compositionally biased region" description="Basic residues" evidence="11">
    <location>
        <begin position="422"/>
        <end position="431"/>
    </location>
</feature>
<dbReference type="NCBIfam" id="TIGR00159">
    <property type="entry name" value="diadenylate cyclase CdaA"/>
    <property type="match status" value="1"/>
</dbReference>
<evidence type="ECO:0000256" key="9">
    <source>
        <dbReference type="ARBA" id="ARBA00023136"/>
    </source>
</evidence>
<organism evidence="13 14">
    <name type="scientific">Holdemania filiformis</name>
    <dbReference type="NCBI Taxonomy" id="61171"/>
    <lineage>
        <taxon>Bacteria</taxon>
        <taxon>Bacillati</taxon>
        <taxon>Bacillota</taxon>
        <taxon>Erysipelotrichia</taxon>
        <taxon>Erysipelotrichales</taxon>
        <taxon>Erysipelotrichaceae</taxon>
        <taxon>Holdemania</taxon>
    </lineage>
</organism>